<evidence type="ECO:0000313" key="6">
    <source>
        <dbReference type="Proteomes" id="UP000186438"/>
    </source>
</evidence>
<evidence type="ECO:0000256" key="2">
    <source>
        <dbReference type="SAM" id="MobiDB-lite"/>
    </source>
</evidence>
<organism evidence="5 6">
    <name type="scientific">Mycobacterium paraffinicum</name>
    <dbReference type="NCBI Taxonomy" id="53378"/>
    <lineage>
        <taxon>Bacteria</taxon>
        <taxon>Bacillati</taxon>
        <taxon>Actinomycetota</taxon>
        <taxon>Actinomycetes</taxon>
        <taxon>Mycobacteriales</taxon>
        <taxon>Mycobacteriaceae</taxon>
        <taxon>Mycobacterium</taxon>
    </lineage>
</organism>
<evidence type="ECO:0000259" key="4">
    <source>
        <dbReference type="Pfam" id="PF12484"/>
    </source>
</evidence>
<dbReference type="Gene3D" id="1.20.1260.20">
    <property type="entry name" value="PPE superfamily"/>
    <property type="match status" value="1"/>
</dbReference>
<proteinExistence type="inferred from homology"/>
<dbReference type="InterPro" id="IPR000030">
    <property type="entry name" value="PPE_dom"/>
</dbReference>
<dbReference type="InterPro" id="IPR022171">
    <property type="entry name" value="PPE_C"/>
</dbReference>
<evidence type="ECO:0000259" key="3">
    <source>
        <dbReference type="Pfam" id="PF00823"/>
    </source>
</evidence>
<dbReference type="InterPro" id="IPR038332">
    <property type="entry name" value="PPE_sf"/>
</dbReference>
<dbReference type="STRING" id="53378.BRW65_22440"/>
<dbReference type="Pfam" id="PF00823">
    <property type="entry name" value="PPE"/>
    <property type="match status" value="1"/>
</dbReference>
<evidence type="ECO:0008006" key="7">
    <source>
        <dbReference type="Google" id="ProtNLM"/>
    </source>
</evidence>
<name>A0A1Q4HPC3_9MYCO</name>
<accession>A0A1Q4HPC3</accession>
<feature type="domain" description="PPE" evidence="3">
    <location>
        <begin position="29"/>
        <end position="191"/>
    </location>
</feature>
<comment type="similarity">
    <text evidence="1">Belongs to the mycobacterial PPE family.</text>
</comment>
<dbReference type="AlphaFoldDB" id="A0A1Q4HPC3"/>
<dbReference type="SUPFAM" id="SSF140459">
    <property type="entry name" value="PE/PPE dimer-like"/>
    <property type="match status" value="1"/>
</dbReference>
<feature type="compositionally biased region" description="Low complexity" evidence="2">
    <location>
        <begin position="357"/>
        <end position="368"/>
    </location>
</feature>
<evidence type="ECO:0000256" key="1">
    <source>
        <dbReference type="ARBA" id="ARBA00010652"/>
    </source>
</evidence>
<dbReference type="PANTHER" id="PTHR46766">
    <property type="entry name" value="GLUTAMINE-RICH PROTEIN 2"/>
    <property type="match status" value="1"/>
</dbReference>
<dbReference type="FunFam" id="1.20.1260.20:FF:000001">
    <property type="entry name" value="PPE family protein PPE41"/>
    <property type="match status" value="1"/>
</dbReference>
<evidence type="ECO:0000313" key="5">
    <source>
        <dbReference type="EMBL" id="OJZ69715.1"/>
    </source>
</evidence>
<comment type="caution">
    <text evidence="5">The sequence shown here is derived from an EMBL/GenBank/DDBJ whole genome shotgun (WGS) entry which is preliminary data.</text>
</comment>
<reference evidence="5 6" key="1">
    <citation type="submission" date="2016-11" db="EMBL/GenBank/DDBJ databases">
        <title>Genome sequences of unsequenced Mycobacteria.</title>
        <authorList>
            <person name="Greninger A.L."/>
            <person name="Fang F."/>
            <person name="Jerome K.R."/>
        </authorList>
    </citation>
    <scope>NUCLEOTIDE SEQUENCE [LARGE SCALE GENOMIC DNA]</scope>
    <source>
        <strain evidence="5 6">M11</strain>
    </source>
</reference>
<dbReference type="Pfam" id="PF12484">
    <property type="entry name" value="PPE-SVP"/>
    <property type="match status" value="1"/>
</dbReference>
<keyword evidence="6" id="KW-1185">Reference proteome</keyword>
<dbReference type="PANTHER" id="PTHR46766:SF1">
    <property type="entry name" value="GLUTAMINE-RICH PROTEIN 2"/>
    <property type="match status" value="1"/>
</dbReference>
<feature type="compositionally biased region" description="Low complexity" evidence="2">
    <location>
        <begin position="332"/>
        <end position="348"/>
    </location>
</feature>
<dbReference type="Proteomes" id="UP000186438">
    <property type="component" value="Unassembled WGS sequence"/>
</dbReference>
<sequence length="378" mass="38361">MLLVRIRGWQPWSHRPWRLAEKGSRMLPDFVLLPPEINSARMYAGPRSASMWAAAAAWDGVAAQLESAASAFQSTVSALTGGAWQGPASMTMASAAAPYVQWMTTTSAQAELVANQARLTAGAFEAAFVATVPPAVVAANRALLMTLIATNILGQNTAAIAATEAEYGEMWAQDVAAMTGYDASTRAAEATWTPFGDPPLTLTSLPTASFTSFGQQLLDSLIQSMTQSLMNPMSQLQMLSTPAQFAMEPMNMMVGQLMSGANPVLTSAGSGPAMDPALASAVSPGTGGPISAQLAGRVVAASTGRAGSIGALSVPASWPTAAQGATSAAAATPSAAASPVSASLPATPHLSSTGIPARAAAATSATAREGLSPRLVPS</sequence>
<dbReference type="EMBL" id="MPNT01000026">
    <property type="protein sequence ID" value="OJZ69715.1"/>
    <property type="molecule type" value="Genomic_DNA"/>
</dbReference>
<feature type="region of interest" description="Disordered" evidence="2">
    <location>
        <begin position="332"/>
        <end position="378"/>
    </location>
</feature>
<gene>
    <name evidence="5" type="ORF">BRW65_22440</name>
</gene>
<protein>
    <recommendedName>
        <fullName evidence="7">PPE family protein</fullName>
    </recommendedName>
</protein>
<feature type="domain" description="PPE family C-terminal" evidence="4">
    <location>
        <begin position="300"/>
        <end position="370"/>
    </location>
</feature>
<dbReference type="GO" id="GO:0052572">
    <property type="term" value="P:response to host immune response"/>
    <property type="evidence" value="ECO:0007669"/>
    <property type="project" value="TreeGrafter"/>
</dbReference>